<name>A0AAD8E792_DIPPU</name>
<evidence type="ECO:0000313" key="2">
    <source>
        <dbReference type="Proteomes" id="UP001233999"/>
    </source>
</evidence>
<sequence length="158" mass="18437">IFSQIVSSFVFSNCFNNLVSDIQEQININIEWKLTLSDVFMYAQILEAGQNMGYHMSLYFTTAWQNLVCYGVYYVTSSDYAWAATADFSTSPSLTFLRCYQSKKKIKYEQSFFQVIIITLFLLKITNKLKFFLIVSHQPIFCLTEVSSLYRMILHIKS</sequence>
<organism evidence="1 2">
    <name type="scientific">Diploptera punctata</name>
    <name type="common">Pacific beetle cockroach</name>
    <dbReference type="NCBI Taxonomy" id="6984"/>
    <lineage>
        <taxon>Eukaryota</taxon>
        <taxon>Metazoa</taxon>
        <taxon>Ecdysozoa</taxon>
        <taxon>Arthropoda</taxon>
        <taxon>Hexapoda</taxon>
        <taxon>Insecta</taxon>
        <taxon>Pterygota</taxon>
        <taxon>Neoptera</taxon>
        <taxon>Polyneoptera</taxon>
        <taxon>Dictyoptera</taxon>
        <taxon>Blattodea</taxon>
        <taxon>Blaberoidea</taxon>
        <taxon>Blaberidae</taxon>
        <taxon>Diplopterinae</taxon>
        <taxon>Diploptera</taxon>
    </lineage>
</organism>
<proteinExistence type="predicted"/>
<protein>
    <submittedName>
        <fullName evidence="1">Uncharacterized protein</fullName>
    </submittedName>
</protein>
<comment type="caution">
    <text evidence="1">The sequence shown here is derived from an EMBL/GenBank/DDBJ whole genome shotgun (WGS) entry which is preliminary data.</text>
</comment>
<reference evidence="1" key="2">
    <citation type="submission" date="2023-05" db="EMBL/GenBank/DDBJ databases">
        <authorList>
            <person name="Fouks B."/>
        </authorList>
    </citation>
    <scope>NUCLEOTIDE SEQUENCE</scope>
    <source>
        <strain evidence="1">Stay&amp;Tobe</strain>
        <tissue evidence="1">Testes</tissue>
    </source>
</reference>
<feature type="non-terminal residue" evidence="1">
    <location>
        <position position="1"/>
    </location>
</feature>
<feature type="non-terminal residue" evidence="1">
    <location>
        <position position="158"/>
    </location>
</feature>
<evidence type="ECO:0000313" key="1">
    <source>
        <dbReference type="EMBL" id="KAJ9579461.1"/>
    </source>
</evidence>
<reference evidence="1" key="1">
    <citation type="journal article" date="2023" name="IScience">
        <title>Live-bearing cockroach genome reveals convergent evolutionary mechanisms linked to viviparity in insects and beyond.</title>
        <authorList>
            <person name="Fouks B."/>
            <person name="Harrison M.C."/>
            <person name="Mikhailova A.A."/>
            <person name="Marchal E."/>
            <person name="English S."/>
            <person name="Carruthers M."/>
            <person name="Jennings E.C."/>
            <person name="Chiamaka E.L."/>
            <person name="Frigard R.A."/>
            <person name="Pippel M."/>
            <person name="Attardo G.M."/>
            <person name="Benoit J.B."/>
            <person name="Bornberg-Bauer E."/>
            <person name="Tobe S.S."/>
        </authorList>
    </citation>
    <scope>NUCLEOTIDE SEQUENCE</scope>
    <source>
        <strain evidence="1">Stay&amp;Tobe</strain>
    </source>
</reference>
<dbReference type="Proteomes" id="UP001233999">
    <property type="component" value="Unassembled WGS sequence"/>
</dbReference>
<dbReference type="AlphaFoldDB" id="A0AAD8E792"/>
<keyword evidence="2" id="KW-1185">Reference proteome</keyword>
<gene>
    <name evidence="1" type="ORF">L9F63_024433</name>
</gene>
<dbReference type="EMBL" id="JASPKZ010008409">
    <property type="protein sequence ID" value="KAJ9579461.1"/>
    <property type="molecule type" value="Genomic_DNA"/>
</dbReference>
<accession>A0AAD8E792</accession>